<comment type="caution">
    <text evidence="1">The sequence shown here is derived from an EMBL/GenBank/DDBJ whole genome shotgun (WGS) entry which is preliminary data.</text>
</comment>
<accession>A0A8J2LED4</accession>
<reference evidence="1" key="1">
    <citation type="submission" date="2021-06" db="EMBL/GenBank/DDBJ databases">
        <authorList>
            <person name="Hodson N. C."/>
            <person name="Mongue J. A."/>
            <person name="Jaron S. K."/>
        </authorList>
    </citation>
    <scope>NUCLEOTIDE SEQUENCE</scope>
</reference>
<name>A0A8J2LED4_9HEXA</name>
<proteinExistence type="predicted"/>
<dbReference type="EMBL" id="CAJVCH010559993">
    <property type="protein sequence ID" value="CAG7831324.1"/>
    <property type="molecule type" value="Genomic_DNA"/>
</dbReference>
<evidence type="ECO:0000313" key="2">
    <source>
        <dbReference type="Proteomes" id="UP000708208"/>
    </source>
</evidence>
<sequence length="84" mass="9592">MGVAWAATCSFQCAALARSLEGRGKGKNTSFYSESSSFGKVQLFRPVYYREDFPVICIHDGILKTQSRRRQDEAHNEKFKRVDL</sequence>
<keyword evidence="2" id="KW-1185">Reference proteome</keyword>
<organism evidence="1 2">
    <name type="scientific">Allacma fusca</name>
    <dbReference type="NCBI Taxonomy" id="39272"/>
    <lineage>
        <taxon>Eukaryota</taxon>
        <taxon>Metazoa</taxon>
        <taxon>Ecdysozoa</taxon>
        <taxon>Arthropoda</taxon>
        <taxon>Hexapoda</taxon>
        <taxon>Collembola</taxon>
        <taxon>Symphypleona</taxon>
        <taxon>Sminthuridae</taxon>
        <taxon>Allacma</taxon>
    </lineage>
</organism>
<dbReference type="Proteomes" id="UP000708208">
    <property type="component" value="Unassembled WGS sequence"/>
</dbReference>
<dbReference type="AlphaFoldDB" id="A0A8J2LED4"/>
<evidence type="ECO:0000313" key="1">
    <source>
        <dbReference type="EMBL" id="CAG7831324.1"/>
    </source>
</evidence>
<protein>
    <submittedName>
        <fullName evidence="1">Uncharacterized protein</fullName>
    </submittedName>
</protein>
<gene>
    <name evidence="1" type="ORF">AFUS01_LOCUS41072</name>
</gene>